<protein>
    <recommendedName>
        <fullName evidence="3">Glycosyltransferase family 32 protein</fullName>
    </recommendedName>
</protein>
<dbReference type="Proteomes" id="UP001165085">
    <property type="component" value="Unassembled WGS sequence"/>
</dbReference>
<evidence type="ECO:0000313" key="1">
    <source>
        <dbReference type="EMBL" id="GMH76129.1"/>
    </source>
</evidence>
<dbReference type="OrthoDB" id="41634at2759"/>
<comment type="caution">
    <text evidence="1">The sequence shown here is derived from an EMBL/GenBank/DDBJ whole genome shotgun (WGS) entry which is preliminary data.</text>
</comment>
<dbReference type="Gene3D" id="3.90.550.20">
    <property type="match status" value="1"/>
</dbReference>
<dbReference type="Pfam" id="PF05704">
    <property type="entry name" value="Caps_synth"/>
    <property type="match status" value="1"/>
</dbReference>
<dbReference type="SUPFAM" id="SSF53448">
    <property type="entry name" value="Nucleotide-diphospho-sugar transferases"/>
    <property type="match status" value="1"/>
</dbReference>
<dbReference type="GO" id="GO:0000009">
    <property type="term" value="F:alpha-1,6-mannosyltransferase activity"/>
    <property type="evidence" value="ECO:0007669"/>
    <property type="project" value="InterPro"/>
</dbReference>
<accession>A0A9W7ECB7</accession>
<sequence>MWTFENAQEKRAFIGQLFVPQVLDGYEKLVAAGARSQAENLFKFCVLYKFGGTYVSPGVTISGPVPLNTNIVLESGFSPAMVDISYLSTDSRSSPFMKGMISFVILNLGEVIHDSLLIESRMRERIVRTGTWTVLNCSCWRYDAISAGNELQYNDPGRPSGSPPIIILTKGAHSSLPSEIRDRLKTMYPRLGLHEASALGSVGGYWGNNKPVDKPLLPASLDCDQCLKRSKGGGSCKLCESCSSFCNSLCTEATRFGGKINIDTVTMEVVPPGSSETTIPLIVHQTWTSAAPVGSKMAKMQAGWKRSGFEYHFYDDSSARQFISLNFPTRILEAYDSIIPAGLKTDFLKLSVLLLHGGVWADIDVLLETNLLSVLAGYSFVGVVEAKRKHQAFCIYNGFIAATPNHPFIRSAFERIVTNVLNQFKENDITGEFLCGRGWNKGSDTDPKIWHIRANALSYLTGPCNLGLGVKQVIGLNAFASIKPGVLNDGDLQNVPGESLFLEMKTHDFGSWRASDRSGKVVIATNFNDFDEMSSFCKNNQGGVGGDPRRYNCGDHMASPAIDKAHHSNMKVGEVLKLKLNDMEKRIIIK</sequence>
<dbReference type="InterPro" id="IPR039367">
    <property type="entry name" value="Och1-like"/>
</dbReference>
<name>A0A9W7ECB7_9STRA</name>
<evidence type="ECO:0008006" key="3">
    <source>
        <dbReference type="Google" id="ProtNLM"/>
    </source>
</evidence>
<evidence type="ECO:0000313" key="2">
    <source>
        <dbReference type="Proteomes" id="UP001165085"/>
    </source>
</evidence>
<reference evidence="2" key="1">
    <citation type="journal article" date="2023" name="Commun. Biol.">
        <title>Genome analysis of Parmales, the sister group of diatoms, reveals the evolutionary specialization of diatoms from phago-mixotrophs to photoautotrophs.</title>
        <authorList>
            <person name="Ban H."/>
            <person name="Sato S."/>
            <person name="Yoshikawa S."/>
            <person name="Yamada K."/>
            <person name="Nakamura Y."/>
            <person name="Ichinomiya M."/>
            <person name="Sato N."/>
            <person name="Blanc-Mathieu R."/>
            <person name="Endo H."/>
            <person name="Kuwata A."/>
            <person name="Ogata H."/>
        </authorList>
    </citation>
    <scope>NUCLEOTIDE SEQUENCE [LARGE SCALE GENOMIC DNA]</scope>
    <source>
        <strain evidence="2">NIES 3701</strain>
    </source>
</reference>
<dbReference type="EMBL" id="BRXY01000195">
    <property type="protein sequence ID" value="GMH76129.1"/>
    <property type="molecule type" value="Genomic_DNA"/>
</dbReference>
<dbReference type="InterPro" id="IPR008441">
    <property type="entry name" value="AfumC-like_glycosyl_Trfase"/>
</dbReference>
<dbReference type="PANTHER" id="PTHR31834">
    <property type="entry name" value="INITIATION-SPECIFIC ALPHA-1,6-MANNOSYLTRANSFERASE"/>
    <property type="match status" value="1"/>
</dbReference>
<dbReference type="PANTHER" id="PTHR31834:SF1">
    <property type="entry name" value="INITIATION-SPECIFIC ALPHA-1,6-MANNOSYLTRANSFERASE"/>
    <property type="match status" value="1"/>
</dbReference>
<dbReference type="AlphaFoldDB" id="A0A9W7ECB7"/>
<dbReference type="GO" id="GO:0000136">
    <property type="term" value="C:mannan polymerase complex"/>
    <property type="evidence" value="ECO:0007669"/>
    <property type="project" value="TreeGrafter"/>
</dbReference>
<dbReference type="GO" id="GO:0006487">
    <property type="term" value="P:protein N-linked glycosylation"/>
    <property type="evidence" value="ECO:0007669"/>
    <property type="project" value="TreeGrafter"/>
</dbReference>
<keyword evidence="2" id="KW-1185">Reference proteome</keyword>
<gene>
    <name evidence="1" type="ORF">TrST_g9459</name>
</gene>
<dbReference type="InterPro" id="IPR029044">
    <property type="entry name" value="Nucleotide-diphossugar_trans"/>
</dbReference>
<organism evidence="1 2">
    <name type="scientific">Triparma strigata</name>
    <dbReference type="NCBI Taxonomy" id="1606541"/>
    <lineage>
        <taxon>Eukaryota</taxon>
        <taxon>Sar</taxon>
        <taxon>Stramenopiles</taxon>
        <taxon>Ochrophyta</taxon>
        <taxon>Bolidophyceae</taxon>
        <taxon>Parmales</taxon>
        <taxon>Triparmaceae</taxon>
        <taxon>Triparma</taxon>
    </lineage>
</organism>
<proteinExistence type="predicted"/>